<protein>
    <submittedName>
        <fullName evidence="1">Uncharacterized protein</fullName>
    </submittedName>
</protein>
<dbReference type="EMBL" id="JAAFZH010000004">
    <property type="protein sequence ID" value="NDU95660.1"/>
    <property type="molecule type" value="Genomic_DNA"/>
</dbReference>
<comment type="caution">
    <text evidence="1">The sequence shown here is derived from an EMBL/GenBank/DDBJ whole genome shotgun (WGS) entry which is preliminary data.</text>
</comment>
<organism evidence="1 2">
    <name type="scientific">Spirosoma terrae</name>
    <dbReference type="NCBI Taxonomy" id="1968276"/>
    <lineage>
        <taxon>Bacteria</taxon>
        <taxon>Pseudomonadati</taxon>
        <taxon>Bacteroidota</taxon>
        <taxon>Cytophagia</taxon>
        <taxon>Cytophagales</taxon>
        <taxon>Cytophagaceae</taxon>
        <taxon>Spirosoma</taxon>
    </lineage>
</organism>
<gene>
    <name evidence="1" type="ORF">GK108_12320</name>
</gene>
<evidence type="ECO:0000313" key="1">
    <source>
        <dbReference type="EMBL" id="NDU95660.1"/>
    </source>
</evidence>
<keyword evidence="2" id="KW-1185">Reference proteome</keyword>
<sequence length="135" mass="15553">MEKLPKTRKAYEQTLRQVAESAHGYVYEISYNSHVLGYEVFQKRTELAGSTTIHGKMVSWPDREVYPSSSDFGDWAWAPRSLERAMEILVSFTARVQTQKQEKDTIYPAPSPQPVPKPSVRDYPEMRFHVLGLFA</sequence>
<dbReference type="RefSeq" id="WP_163948125.1">
    <property type="nucleotide sequence ID" value="NZ_JAAFZH010000004.1"/>
</dbReference>
<dbReference type="AlphaFoldDB" id="A0A6L9L5J2"/>
<dbReference type="Proteomes" id="UP000474175">
    <property type="component" value="Unassembled WGS sequence"/>
</dbReference>
<evidence type="ECO:0000313" key="2">
    <source>
        <dbReference type="Proteomes" id="UP000474175"/>
    </source>
</evidence>
<accession>A0A6L9L5J2</accession>
<name>A0A6L9L5J2_9BACT</name>
<proteinExistence type="predicted"/>
<reference evidence="1 2" key="1">
    <citation type="submission" date="2020-02" db="EMBL/GenBank/DDBJ databases">
        <title>Draft genome sequence of two Spirosoma agri KCTC 52727 and Spirosoma terrae KCTC 52035.</title>
        <authorList>
            <person name="Rojas J."/>
            <person name="Ambika Manirajan B."/>
            <person name="Suarez C."/>
            <person name="Ratering S."/>
            <person name="Schnell S."/>
        </authorList>
    </citation>
    <scope>NUCLEOTIDE SEQUENCE [LARGE SCALE GENOMIC DNA]</scope>
    <source>
        <strain evidence="1 2">KCTC 52035</strain>
    </source>
</reference>